<reference evidence="2" key="1">
    <citation type="journal article" date="2022" name="bioRxiv">
        <title>Sequencing and chromosome-scale assembly of the giantPleurodeles waltlgenome.</title>
        <authorList>
            <person name="Brown T."/>
            <person name="Elewa A."/>
            <person name="Iarovenko S."/>
            <person name="Subramanian E."/>
            <person name="Araus A.J."/>
            <person name="Petzold A."/>
            <person name="Susuki M."/>
            <person name="Suzuki K.-i.T."/>
            <person name="Hayashi T."/>
            <person name="Toyoda A."/>
            <person name="Oliveira C."/>
            <person name="Osipova E."/>
            <person name="Leigh N.D."/>
            <person name="Simon A."/>
            <person name="Yun M.H."/>
        </authorList>
    </citation>
    <scope>NUCLEOTIDE SEQUENCE</scope>
    <source>
        <strain evidence="2">20211129_DDA</strain>
        <tissue evidence="2">Liver</tissue>
    </source>
</reference>
<name>A0AAV7PQV6_PLEWA</name>
<dbReference type="AlphaFoldDB" id="A0AAV7PQV6"/>
<comment type="caution">
    <text evidence="2">The sequence shown here is derived from an EMBL/GenBank/DDBJ whole genome shotgun (WGS) entry which is preliminary data.</text>
</comment>
<dbReference type="Proteomes" id="UP001066276">
    <property type="component" value="Chromosome 7"/>
</dbReference>
<evidence type="ECO:0000256" key="1">
    <source>
        <dbReference type="SAM" id="MobiDB-lite"/>
    </source>
</evidence>
<evidence type="ECO:0000313" key="3">
    <source>
        <dbReference type="Proteomes" id="UP001066276"/>
    </source>
</evidence>
<accession>A0AAV7PQV6</accession>
<evidence type="ECO:0000313" key="2">
    <source>
        <dbReference type="EMBL" id="KAJ1129289.1"/>
    </source>
</evidence>
<keyword evidence="3" id="KW-1185">Reference proteome</keyword>
<feature type="region of interest" description="Disordered" evidence="1">
    <location>
        <begin position="75"/>
        <end position="103"/>
    </location>
</feature>
<sequence length="103" mass="11415">MWVRVPAAARNYVAFASPQLRKNVEPTELNILIQMIKSKLRGLWADKTRLTFTGKQAEGAAKYLCHPLMLPEARNKESCEKASSSSSQPGPFLLSSPGTPDRE</sequence>
<dbReference type="EMBL" id="JANPWB010000011">
    <property type="protein sequence ID" value="KAJ1129289.1"/>
    <property type="molecule type" value="Genomic_DNA"/>
</dbReference>
<proteinExistence type="predicted"/>
<protein>
    <submittedName>
        <fullName evidence="2">Uncharacterized protein</fullName>
    </submittedName>
</protein>
<organism evidence="2 3">
    <name type="scientific">Pleurodeles waltl</name>
    <name type="common">Iberian ribbed newt</name>
    <dbReference type="NCBI Taxonomy" id="8319"/>
    <lineage>
        <taxon>Eukaryota</taxon>
        <taxon>Metazoa</taxon>
        <taxon>Chordata</taxon>
        <taxon>Craniata</taxon>
        <taxon>Vertebrata</taxon>
        <taxon>Euteleostomi</taxon>
        <taxon>Amphibia</taxon>
        <taxon>Batrachia</taxon>
        <taxon>Caudata</taxon>
        <taxon>Salamandroidea</taxon>
        <taxon>Salamandridae</taxon>
        <taxon>Pleurodelinae</taxon>
        <taxon>Pleurodeles</taxon>
    </lineage>
</organism>
<gene>
    <name evidence="2" type="ORF">NDU88_007660</name>
</gene>